<evidence type="ECO:0000256" key="6">
    <source>
        <dbReference type="ARBA" id="ARBA00023004"/>
    </source>
</evidence>
<dbReference type="InterPro" id="IPR002401">
    <property type="entry name" value="Cyt_P450_E_grp-I"/>
</dbReference>
<evidence type="ECO:0000313" key="9">
    <source>
        <dbReference type="EMBL" id="KIM96053.1"/>
    </source>
</evidence>
<dbReference type="Proteomes" id="UP000054321">
    <property type="component" value="Unassembled WGS sequence"/>
</dbReference>
<dbReference type="GO" id="GO:0016705">
    <property type="term" value="F:oxidoreductase activity, acting on paired donors, with incorporation or reduction of molecular oxygen"/>
    <property type="evidence" value="ECO:0007669"/>
    <property type="project" value="InterPro"/>
</dbReference>
<gene>
    <name evidence="9" type="ORF">OIDMADRAFT_33444</name>
</gene>
<dbReference type="SUPFAM" id="SSF48264">
    <property type="entry name" value="Cytochrome P450"/>
    <property type="match status" value="1"/>
</dbReference>
<dbReference type="STRING" id="913774.A0A0C3CAV3"/>
<sequence length="559" mass="64086">MLMYSVNNWLAILAITFLLWTIGKVIYNLWFHPLRHFPGPVLHRATRLASVYQLLRGTLPFDIKKLHDEYGPVVRVAYNELSFIDPQAWKDIYGFAEKNQSSATESYLPKYDKFYLTRGETPSLISEGPERHKLLRRHLSKSFGEQAIQQKEQLVIKYVDLLMEKLRRYSNQSAEQDSREALNIANWFNWTSFDIIGEMTFGESFGCLDSTSYHPWISIIFKHLKIGGWIRAIKYLDLDRSTLPVLRSTTGVRKRLFGLIQDKLDRRIELGVDHEDLMEGLLKGREELGLTMEHLHSNASMLVLAGSETTAATLTGITYLLLSNPACLDKLRTEILSAFKSEDEICFKTTKSLPYLQACIEEGLRRYPAVAIGFPRITPSGGWSIANQYIPEGTIVSCWHYAMNHSASNWSDPYTYSPERWLERDNSRNRLDALQPFHLGPGNCIGRNLAYTEIRFILSRLLFNFDLKLADSDDSSNPWIENQEVYTVREKKPLPVIIKPRKNNLVTKAIIISHEVAIPVYARTKLFWSYVPAGSIDVATDMVDLTLVSPNSRRLTTPL</sequence>
<dbReference type="AlphaFoldDB" id="A0A0C3CAV3"/>
<dbReference type="HOGENOM" id="CLU_001570_14_11_1"/>
<dbReference type="Pfam" id="PF00067">
    <property type="entry name" value="p450"/>
    <property type="match status" value="1"/>
</dbReference>
<keyword evidence="10" id="KW-1185">Reference proteome</keyword>
<evidence type="ECO:0000256" key="7">
    <source>
        <dbReference type="ARBA" id="ARBA00023033"/>
    </source>
</evidence>
<evidence type="ECO:0000256" key="3">
    <source>
        <dbReference type="ARBA" id="ARBA00022617"/>
    </source>
</evidence>
<evidence type="ECO:0008006" key="11">
    <source>
        <dbReference type="Google" id="ProtNLM"/>
    </source>
</evidence>
<reference evidence="9 10" key="1">
    <citation type="submission" date="2014-04" db="EMBL/GenBank/DDBJ databases">
        <authorList>
            <consortium name="DOE Joint Genome Institute"/>
            <person name="Kuo A."/>
            <person name="Martino E."/>
            <person name="Perotto S."/>
            <person name="Kohler A."/>
            <person name="Nagy L.G."/>
            <person name="Floudas D."/>
            <person name="Copeland A."/>
            <person name="Barry K.W."/>
            <person name="Cichocki N."/>
            <person name="Veneault-Fourrey C."/>
            <person name="LaButti K."/>
            <person name="Lindquist E.A."/>
            <person name="Lipzen A."/>
            <person name="Lundell T."/>
            <person name="Morin E."/>
            <person name="Murat C."/>
            <person name="Sun H."/>
            <person name="Tunlid A."/>
            <person name="Henrissat B."/>
            <person name="Grigoriev I.V."/>
            <person name="Hibbett D.S."/>
            <person name="Martin F."/>
            <person name="Nordberg H.P."/>
            <person name="Cantor M.N."/>
            <person name="Hua S.X."/>
        </authorList>
    </citation>
    <scope>NUCLEOTIDE SEQUENCE [LARGE SCALE GENOMIC DNA]</scope>
    <source>
        <strain evidence="9 10">Zn</strain>
    </source>
</reference>
<comment type="similarity">
    <text evidence="2">Belongs to the cytochrome P450 family.</text>
</comment>
<accession>A0A0C3CAV3</accession>
<dbReference type="PRINTS" id="PR00385">
    <property type="entry name" value="P450"/>
</dbReference>
<feature type="binding site" description="axial binding residue" evidence="8">
    <location>
        <position position="444"/>
    </location>
    <ligand>
        <name>heme</name>
        <dbReference type="ChEBI" id="CHEBI:30413"/>
    </ligand>
    <ligandPart>
        <name>Fe</name>
        <dbReference type="ChEBI" id="CHEBI:18248"/>
    </ligandPart>
</feature>
<protein>
    <recommendedName>
        <fullName evidence="11">Cytochrome P450</fullName>
    </recommendedName>
</protein>
<dbReference type="OrthoDB" id="1470350at2759"/>
<reference evidence="10" key="2">
    <citation type="submission" date="2015-01" db="EMBL/GenBank/DDBJ databases">
        <title>Evolutionary Origins and Diversification of the Mycorrhizal Mutualists.</title>
        <authorList>
            <consortium name="DOE Joint Genome Institute"/>
            <consortium name="Mycorrhizal Genomics Consortium"/>
            <person name="Kohler A."/>
            <person name="Kuo A."/>
            <person name="Nagy L.G."/>
            <person name="Floudas D."/>
            <person name="Copeland A."/>
            <person name="Barry K.W."/>
            <person name="Cichocki N."/>
            <person name="Veneault-Fourrey C."/>
            <person name="LaButti K."/>
            <person name="Lindquist E.A."/>
            <person name="Lipzen A."/>
            <person name="Lundell T."/>
            <person name="Morin E."/>
            <person name="Murat C."/>
            <person name="Riley R."/>
            <person name="Ohm R."/>
            <person name="Sun H."/>
            <person name="Tunlid A."/>
            <person name="Henrissat B."/>
            <person name="Grigoriev I.V."/>
            <person name="Hibbett D.S."/>
            <person name="Martin F."/>
        </authorList>
    </citation>
    <scope>NUCLEOTIDE SEQUENCE [LARGE SCALE GENOMIC DNA]</scope>
    <source>
        <strain evidence="10">Zn</strain>
    </source>
</reference>
<dbReference type="GO" id="GO:0005506">
    <property type="term" value="F:iron ion binding"/>
    <property type="evidence" value="ECO:0007669"/>
    <property type="project" value="InterPro"/>
</dbReference>
<keyword evidence="4 8" id="KW-0479">Metal-binding</keyword>
<keyword evidence="5" id="KW-0560">Oxidoreductase</keyword>
<evidence type="ECO:0000256" key="2">
    <source>
        <dbReference type="ARBA" id="ARBA00010617"/>
    </source>
</evidence>
<dbReference type="GO" id="GO:0020037">
    <property type="term" value="F:heme binding"/>
    <property type="evidence" value="ECO:0007669"/>
    <property type="project" value="InterPro"/>
</dbReference>
<dbReference type="PANTHER" id="PTHR24305:SF230">
    <property type="entry name" value="P450, PUTATIVE (EUROFUNG)-RELATED"/>
    <property type="match status" value="1"/>
</dbReference>
<keyword evidence="6 8" id="KW-0408">Iron</keyword>
<dbReference type="InterPro" id="IPR036396">
    <property type="entry name" value="Cyt_P450_sf"/>
</dbReference>
<evidence type="ECO:0000256" key="4">
    <source>
        <dbReference type="ARBA" id="ARBA00022723"/>
    </source>
</evidence>
<dbReference type="Gene3D" id="1.10.630.10">
    <property type="entry name" value="Cytochrome P450"/>
    <property type="match status" value="1"/>
</dbReference>
<proteinExistence type="inferred from homology"/>
<dbReference type="CDD" id="cd11058">
    <property type="entry name" value="CYP60B-like"/>
    <property type="match status" value="1"/>
</dbReference>
<organism evidence="9 10">
    <name type="scientific">Oidiodendron maius (strain Zn)</name>
    <dbReference type="NCBI Taxonomy" id="913774"/>
    <lineage>
        <taxon>Eukaryota</taxon>
        <taxon>Fungi</taxon>
        <taxon>Dikarya</taxon>
        <taxon>Ascomycota</taxon>
        <taxon>Pezizomycotina</taxon>
        <taxon>Leotiomycetes</taxon>
        <taxon>Leotiomycetes incertae sedis</taxon>
        <taxon>Myxotrichaceae</taxon>
        <taxon>Oidiodendron</taxon>
    </lineage>
</organism>
<evidence type="ECO:0000256" key="5">
    <source>
        <dbReference type="ARBA" id="ARBA00023002"/>
    </source>
</evidence>
<comment type="cofactor">
    <cofactor evidence="1 8">
        <name>heme</name>
        <dbReference type="ChEBI" id="CHEBI:30413"/>
    </cofactor>
</comment>
<dbReference type="InterPro" id="IPR050121">
    <property type="entry name" value="Cytochrome_P450_monoxygenase"/>
</dbReference>
<dbReference type="InParanoid" id="A0A0C3CAV3"/>
<dbReference type="InterPro" id="IPR001128">
    <property type="entry name" value="Cyt_P450"/>
</dbReference>
<evidence type="ECO:0000256" key="1">
    <source>
        <dbReference type="ARBA" id="ARBA00001971"/>
    </source>
</evidence>
<evidence type="ECO:0000256" key="8">
    <source>
        <dbReference type="PIRSR" id="PIRSR602401-1"/>
    </source>
</evidence>
<dbReference type="PRINTS" id="PR00463">
    <property type="entry name" value="EP450I"/>
</dbReference>
<keyword evidence="7" id="KW-0503">Monooxygenase</keyword>
<evidence type="ECO:0000313" key="10">
    <source>
        <dbReference type="Proteomes" id="UP000054321"/>
    </source>
</evidence>
<dbReference type="EMBL" id="KN832885">
    <property type="protein sequence ID" value="KIM96053.1"/>
    <property type="molecule type" value="Genomic_DNA"/>
</dbReference>
<dbReference type="GO" id="GO:0004497">
    <property type="term" value="F:monooxygenase activity"/>
    <property type="evidence" value="ECO:0007669"/>
    <property type="project" value="UniProtKB-KW"/>
</dbReference>
<name>A0A0C3CAV3_OIDMZ</name>
<keyword evidence="3 8" id="KW-0349">Heme</keyword>
<dbReference type="PANTHER" id="PTHR24305">
    <property type="entry name" value="CYTOCHROME P450"/>
    <property type="match status" value="1"/>
</dbReference>